<organism evidence="1 2">
    <name type="scientific">Symbiodinium necroappetens</name>
    <dbReference type="NCBI Taxonomy" id="1628268"/>
    <lineage>
        <taxon>Eukaryota</taxon>
        <taxon>Sar</taxon>
        <taxon>Alveolata</taxon>
        <taxon>Dinophyceae</taxon>
        <taxon>Suessiales</taxon>
        <taxon>Symbiodiniaceae</taxon>
        <taxon>Symbiodinium</taxon>
    </lineage>
</organism>
<dbReference type="AlphaFoldDB" id="A0A812ISG4"/>
<sequence length="70" mass="7948">MQPARRDLSRASLARLLATCIVQATYIHDLAHEVWLPENYAGLQLNLVHRGGRSTDPADYLPTHEAQRRL</sequence>
<gene>
    <name evidence="1" type="ORF">SNEC2469_LOCUS229</name>
</gene>
<accession>A0A812ISG4</accession>
<dbReference type="EMBL" id="CAJNJA010000426">
    <property type="protein sequence ID" value="CAE7153611.1"/>
    <property type="molecule type" value="Genomic_DNA"/>
</dbReference>
<name>A0A812ISG4_9DINO</name>
<reference evidence="1" key="1">
    <citation type="submission" date="2021-02" db="EMBL/GenBank/DDBJ databases">
        <authorList>
            <person name="Dougan E. K."/>
            <person name="Rhodes N."/>
            <person name="Thang M."/>
            <person name="Chan C."/>
        </authorList>
    </citation>
    <scope>NUCLEOTIDE SEQUENCE</scope>
</reference>
<dbReference type="Proteomes" id="UP000601435">
    <property type="component" value="Unassembled WGS sequence"/>
</dbReference>
<protein>
    <submittedName>
        <fullName evidence="1">Uncharacterized protein</fullName>
    </submittedName>
</protein>
<proteinExistence type="predicted"/>
<comment type="caution">
    <text evidence="1">The sequence shown here is derived from an EMBL/GenBank/DDBJ whole genome shotgun (WGS) entry which is preliminary data.</text>
</comment>
<feature type="non-terminal residue" evidence="1">
    <location>
        <position position="70"/>
    </location>
</feature>
<evidence type="ECO:0000313" key="2">
    <source>
        <dbReference type="Proteomes" id="UP000601435"/>
    </source>
</evidence>
<keyword evidence="2" id="KW-1185">Reference proteome</keyword>
<evidence type="ECO:0000313" key="1">
    <source>
        <dbReference type="EMBL" id="CAE7153611.1"/>
    </source>
</evidence>